<organism evidence="4 5">
    <name type="scientific">Holzapfeliella floricola DSM 23037 = JCM 16512</name>
    <dbReference type="NCBI Taxonomy" id="1423744"/>
    <lineage>
        <taxon>Bacteria</taxon>
        <taxon>Bacillati</taxon>
        <taxon>Bacillota</taxon>
        <taxon>Bacilli</taxon>
        <taxon>Lactobacillales</taxon>
        <taxon>Lactobacillaceae</taxon>
        <taxon>Holzapfeliella</taxon>
    </lineage>
</organism>
<dbReference type="RefSeq" id="WP_056974641.1">
    <property type="nucleotide sequence ID" value="NZ_AYZL01000016.1"/>
</dbReference>
<dbReference type="EMBL" id="AYZL01000016">
    <property type="protein sequence ID" value="KRN04340.1"/>
    <property type="molecule type" value="Genomic_DNA"/>
</dbReference>
<comment type="caution">
    <text evidence="4">The sequence shown here is derived from an EMBL/GenBank/DDBJ whole genome shotgun (WGS) entry which is preliminary data.</text>
</comment>
<evidence type="ECO:0000256" key="1">
    <source>
        <dbReference type="ARBA" id="ARBA00009067"/>
    </source>
</evidence>
<feature type="transmembrane region" description="Helical" evidence="2">
    <location>
        <begin position="12"/>
        <end position="32"/>
    </location>
</feature>
<feature type="domain" description="CAAX prenyl protease 2/Lysostaphin resistance protein A-like" evidence="3">
    <location>
        <begin position="122"/>
        <end position="209"/>
    </location>
</feature>
<proteinExistence type="inferred from homology"/>
<feature type="transmembrane region" description="Helical" evidence="2">
    <location>
        <begin position="179"/>
        <end position="197"/>
    </location>
</feature>
<dbReference type="AlphaFoldDB" id="A0A0R2DW02"/>
<feature type="transmembrane region" description="Helical" evidence="2">
    <location>
        <begin position="204"/>
        <end position="219"/>
    </location>
</feature>
<feature type="transmembrane region" description="Helical" evidence="2">
    <location>
        <begin position="155"/>
        <end position="173"/>
    </location>
</feature>
<evidence type="ECO:0000313" key="5">
    <source>
        <dbReference type="Proteomes" id="UP000051378"/>
    </source>
</evidence>
<sequence>MNTPNSKIGNLTRYFIYLITYFIYLFFQSQAIEHGTNQIVWLIGLVLVFGLSCYFYLRQFVLEERRFFKREYDPWSVHLKLLVLAMAIIALIRLYISFQQYSGHLALTTPQSFYLANAKPALFWSSIIIKGILMSILQAFIINGFFFNYFFKRNTLVDTILGLVISGLIFSVLNFSQSFALFMFQWLIGIIISFVYLRTYRMSISVYLLAVNAIMTIILF</sequence>
<feature type="transmembrane region" description="Helical" evidence="2">
    <location>
        <begin position="38"/>
        <end position="57"/>
    </location>
</feature>
<dbReference type="InterPro" id="IPR003675">
    <property type="entry name" value="Rce1/LyrA-like_dom"/>
</dbReference>
<evidence type="ECO:0000256" key="2">
    <source>
        <dbReference type="SAM" id="Phobius"/>
    </source>
</evidence>
<dbReference type="PATRIC" id="fig|1423744.4.peg.449"/>
<protein>
    <recommendedName>
        <fullName evidence="3">CAAX prenyl protease 2/Lysostaphin resistance protein A-like domain-containing protein</fullName>
    </recommendedName>
</protein>
<evidence type="ECO:0000259" key="3">
    <source>
        <dbReference type="Pfam" id="PF02517"/>
    </source>
</evidence>
<dbReference type="GO" id="GO:0004175">
    <property type="term" value="F:endopeptidase activity"/>
    <property type="evidence" value="ECO:0007669"/>
    <property type="project" value="UniProtKB-ARBA"/>
</dbReference>
<dbReference type="OrthoDB" id="2326057at2"/>
<reference evidence="4 5" key="1">
    <citation type="journal article" date="2015" name="Genome Announc.">
        <title>Expanding the biotechnology potential of lactobacilli through comparative genomics of 213 strains and associated genera.</title>
        <authorList>
            <person name="Sun Z."/>
            <person name="Harris H.M."/>
            <person name="McCann A."/>
            <person name="Guo C."/>
            <person name="Argimon S."/>
            <person name="Zhang W."/>
            <person name="Yang X."/>
            <person name="Jeffery I.B."/>
            <person name="Cooney J.C."/>
            <person name="Kagawa T.F."/>
            <person name="Liu W."/>
            <person name="Song Y."/>
            <person name="Salvetti E."/>
            <person name="Wrobel A."/>
            <person name="Rasinkangas P."/>
            <person name="Parkhill J."/>
            <person name="Rea M.C."/>
            <person name="O'Sullivan O."/>
            <person name="Ritari J."/>
            <person name="Douillard F.P."/>
            <person name="Paul Ross R."/>
            <person name="Yang R."/>
            <person name="Briner A.E."/>
            <person name="Felis G.E."/>
            <person name="de Vos W.M."/>
            <person name="Barrangou R."/>
            <person name="Klaenhammer T.R."/>
            <person name="Caufield P.W."/>
            <person name="Cui Y."/>
            <person name="Zhang H."/>
            <person name="O'Toole P.W."/>
        </authorList>
    </citation>
    <scope>NUCLEOTIDE SEQUENCE [LARGE SCALE GENOMIC DNA]</scope>
    <source>
        <strain evidence="4 5">DSM 23037</strain>
    </source>
</reference>
<feature type="transmembrane region" description="Helical" evidence="2">
    <location>
        <begin position="77"/>
        <end position="96"/>
    </location>
</feature>
<keyword evidence="5" id="KW-1185">Reference proteome</keyword>
<dbReference type="Proteomes" id="UP000051378">
    <property type="component" value="Unassembled WGS sequence"/>
</dbReference>
<evidence type="ECO:0000313" key="4">
    <source>
        <dbReference type="EMBL" id="KRN04340.1"/>
    </source>
</evidence>
<dbReference type="Pfam" id="PF02517">
    <property type="entry name" value="Rce1-like"/>
    <property type="match status" value="1"/>
</dbReference>
<name>A0A0R2DW02_9LACO</name>
<accession>A0A0R2DW02</accession>
<dbReference type="GO" id="GO:0080120">
    <property type="term" value="P:CAAX-box protein maturation"/>
    <property type="evidence" value="ECO:0007669"/>
    <property type="project" value="UniProtKB-ARBA"/>
</dbReference>
<comment type="similarity">
    <text evidence="1">Belongs to the UPF0177 family.</text>
</comment>
<dbReference type="STRING" id="1423744.FC86_GL000438"/>
<keyword evidence="2" id="KW-1133">Transmembrane helix</keyword>
<keyword evidence="2" id="KW-0812">Transmembrane</keyword>
<keyword evidence="2" id="KW-0472">Membrane</keyword>
<gene>
    <name evidence="4" type="ORF">FC86_GL000438</name>
</gene>
<feature type="transmembrane region" description="Helical" evidence="2">
    <location>
        <begin position="121"/>
        <end position="143"/>
    </location>
</feature>